<evidence type="ECO:0000256" key="1">
    <source>
        <dbReference type="ARBA" id="ARBA00004123"/>
    </source>
</evidence>
<dbReference type="Pfam" id="PF04218">
    <property type="entry name" value="CENP-B_N"/>
    <property type="match status" value="1"/>
</dbReference>
<dbReference type="InterPro" id="IPR004875">
    <property type="entry name" value="DDE_SF_endonuclease_dom"/>
</dbReference>
<feature type="DNA-binding region" description="H-T-H motif" evidence="4">
    <location>
        <begin position="30"/>
        <end position="50"/>
    </location>
</feature>
<evidence type="ECO:0000256" key="3">
    <source>
        <dbReference type="ARBA" id="ARBA00023242"/>
    </source>
</evidence>
<accession>A0A7D9DLW3</accession>
<dbReference type="Proteomes" id="UP001152795">
    <property type="component" value="Unassembled WGS sequence"/>
</dbReference>
<keyword evidence="2 4" id="KW-0238">DNA-binding</keyword>
<comment type="subcellular location">
    <subcellularLocation>
        <location evidence="1 4">Nucleus</location>
    </subcellularLocation>
</comment>
<dbReference type="GO" id="GO:0003677">
    <property type="term" value="F:DNA binding"/>
    <property type="evidence" value="ECO:0007669"/>
    <property type="project" value="UniProtKB-UniRule"/>
</dbReference>
<comment type="caution">
    <text evidence="5">The sequence shown here is derived from an EMBL/GenBank/DDBJ whole genome shotgun (WGS) entry which is preliminary data.</text>
</comment>
<evidence type="ECO:0000256" key="4">
    <source>
        <dbReference type="PROSITE-ProRule" id="PRU00320"/>
    </source>
</evidence>
<proteinExistence type="predicted"/>
<organism evidence="5 6">
    <name type="scientific">Paramuricea clavata</name>
    <name type="common">Red gorgonian</name>
    <name type="synonym">Violescent sea-whip</name>
    <dbReference type="NCBI Taxonomy" id="317549"/>
    <lineage>
        <taxon>Eukaryota</taxon>
        <taxon>Metazoa</taxon>
        <taxon>Cnidaria</taxon>
        <taxon>Anthozoa</taxon>
        <taxon>Octocorallia</taxon>
        <taxon>Malacalcyonacea</taxon>
        <taxon>Plexauridae</taxon>
        <taxon>Paramuricea</taxon>
    </lineage>
</organism>
<dbReference type="Pfam" id="PF03221">
    <property type="entry name" value="HTH_Tnp_Tc5"/>
    <property type="match status" value="1"/>
</dbReference>
<evidence type="ECO:0000256" key="2">
    <source>
        <dbReference type="ARBA" id="ARBA00023125"/>
    </source>
</evidence>
<dbReference type="InterPro" id="IPR009057">
    <property type="entry name" value="Homeodomain-like_sf"/>
</dbReference>
<dbReference type="EMBL" id="CACRXK020001317">
    <property type="protein sequence ID" value="CAB3988395.1"/>
    <property type="molecule type" value="Genomic_DNA"/>
</dbReference>
<dbReference type="PANTHER" id="PTHR19303:SF73">
    <property type="entry name" value="PROTEIN PDC2"/>
    <property type="match status" value="1"/>
</dbReference>
<protein>
    <submittedName>
        <fullName evidence="5">Tigger transposable element-derived 4-like</fullName>
    </submittedName>
</protein>
<dbReference type="Gene3D" id="1.10.10.60">
    <property type="entry name" value="Homeodomain-like"/>
    <property type="match status" value="2"/>
</dbReference>
<dbReference type="PROSITE" id="PS50960">
    <property type="entry name" value="HTH_PSQ"/>
    <property type="match status" value="1"/>
</dbReference>
<name>A0A7D9DLW3_PARCT</name>
<evidence type="ECO:0000313" key="5">
    <source>
        <dbReference type="EMBL" id="CAB3988395.1"/>
    </source>
</evidence>
<dbReference type="Pfam" id="PF03184">
    <property type="entry name" value="DDE_1"/>
    <property type="match status" value="1"/>
</dbReference>
<dbReference type="OrthoDB" id="5979124at2759"/>
<dbReference type="PANTHER" id="PTHR19303">
    <property type="entry name" value="TRANSPOSON"/>
    <property type="match status" value="1"/>
</dbReference>
<dbReference type="AlphaFoldDB" id="A0A7D9DLW3"/>
<gene>
    <name evidence="5" type="ORF">PACLA_8A069432</name>
</gene>
<sequence>MSGTNKRKLSTKTLSTKYEALKKIEHGIPKKDVAAEYNVPRNTLSTWLKNEEKIVNAFESGNNRSTHKLKSSNYENLDKAVYKWFVKVRDEGLPVNDPILKEKAINTSGHTKGGKHSKARLTGLAAGNAVGEKLQCLSLGSRKKTWCFKGVRNLPGRYLSQKKSWMDSAFFEEWVCEQDRKFECEGRKVALIVDNCPAHPTISNLKAINLVFLPPNRTCKMQPMDQGIIRSIKAFYCGTTVRKYIDAVEKGMLPPKFTILDGMMILTGAWNRETVETVWNCFKKAGIGSEVQQSAVCDADDPFSFLSEELESLRESFPELVSTCVTLYDVIGTDKNVLTLNMESLTDEEILAEFRDDEIEMLDDGPYATCYK</sequence>
<keyword evidence="3 4" id="KW-0539">Nucleus</keyword>
<evidence type="ECO:0000313" key="6">
    <source>
        <dbReference type="Proteomes" id="UP001152795"/>
    </source>
</evidence>
<keyword evidence="6" id="KW-1185">Reference proteome</keyword>
<reference evidence="5" key="1">
    <citation type="submission" date="2020-04" db="EMBL/GenBank/DDBJ databases">
        <authorList>
            <person name="Alioto T."/>
            <person name="Alioto T."/>
            <person name="Gomez Garrido J."/>
        </authorList>
    </citation>
    <scope>NUCLEOTIDE SEQUENCE</scope>
    <source>
        <strain evidence="5">A484AB</strain>
    </source>
</reference>
<dbReference type="GO" id="GO:0005634">
    <property type="term" value="C:nucleus"/>
    <property type="evidence" value="ECO:0007669"/>
    <property type="project" value="UniProtKB-SubCell"/>
</dbReference>
<dbReference type="InterPro" id="IPR007889">
    <property type="entry name" value="HTH_Psq"/>
</dbReference>
<dbReference type="InterPro" id="IPR050863">
    <property type="entry name" value="CenT-Element_Derived"/>
</dbReference>
<dbReference type="SUPFAM" id="SSF46689">
    <property type="entry name" value="Homeodomain-like"/>
    <property type="match status" value="2"/>
</dbReference>
<dbReference type="InterPro" id="IPR006600">
    <property type="entry name" value="HTH_CenpB_DNA-bd_dom"/>
</dbReference>